<name>A0A7D5HRL3_9PAST</name>
<reference evidence="1 2" key="1">
    <citation type="submission" date="2020-06" db="EMBL/GenBank/DDBJ databases">
        <title>Mannheimia pernigra sp. nov. isolated from bovine respiratory tract.</title>
        <authorList>
            <person name="Kuhnert P."/>
            <person name="Akarsu-Egger H."/>
        </authorList>
    </citation>
    <scope>NUCLEOTIDE SEQUENCE [LARGE SCALE GENOMIC DNA]</scope>
    <source>
        <strain evidence="1 2">BNO311</strain>
    </source>
</reference>
<sequence length="143" mass="17033">MWEGKEVEVFLTPEEWRTLSGVNESLKDTEWIHYPITEGKAEKEPFFIKNKGLYQPEMNFNGNRHFLFAVNSKYPYLNQYIHINTTKMFGHNTFILYDHKLQKIIVQYNETEVYPKTPFFSGRIPCNENSISESDELLDTYLH</sequence>
<dbReference type="EMBL" id="CP055306">
    <property type="protein sequence ID" value="QLB41294.1"/>
    <property type="molecule type" value="Genomic_DNA"/>
</dbReference>
<evidence type="ECO:0000313" key="1">
    <source>
        <dbReference type="EMBL" id="QLB41294.1"/>
    </source>
</evidence>
<proteinExistence type="predicted"/>
<dbReference type="Proteomes" id="UP000509660">
    <property type="component" value="Chromosome"/>
</dbReference>
<protein>
    <submittedName>
        <fullName evidence="1">Uncharacterized protein</fullName>
    </submittedName>
</protein>
<organism evidence="1 2">
    <name type="scientific">Mannheimia pernigra</name>
    <dbReference type="NCBI Taxonomy" id="111844"/>
    <lineage>
        <taxon>Bacteria</taxon>
        <taxon>Pseudomonadati</taxon>
        <taxon>Pseudomonadota</taxon>
        <taxon>Gammaproteobacteria</taxon>
        <taxon>Pasteurellales</taxon>
        <taxon>Pasteurellaceae</taxon>
        <taxon>Mannheimia</taxon>
    </lineage>
</organism>
<keyword evidence="2" id="KW-1185">Reference proteome</keyword>
<dbReference type="AlphaFoldDB" id="A0A7D5HRL3"/>
<gene>
    <name evidence="1" type="ORF">HV559_05835</name>
</gene>
<accession>A0A7D5HRL3</accession>
<evidence type="ECO:0000313" key="2">
    <source>
        <dbReference type="Proteomes" id="UP000509660"/>
    </source>
</evidence>